<dbReference type="CDD" id="cd00086">
    <property type="entry name" value="homeodomain"/>
    <property type="match status" value="1"/>
</dbReference>
<feature type="region of interest" description="Disordered" evidence="12">
    <location>
        <begin position="262"/>
        <end position="303"/>
    </location>
</feature>
<dbReference type="GO" id="GO:0000977">
    <property type="term" value="F:RNA polymerase II transcription regulatory region sequence-specific DNA binding"/>
    <property type="evidence" value="ECO:0007669"/>
    <property type="project" value="TreeGrafter"/>
</dbReference>
<feature type="compositionally biased region" description="Pro residues" evidence="12">
    <location>
        <begin position="117"/>
        <end position="130"/>
    </location>
</feature>
<evidence type="ECO:0000256" key="6">
    <source>
        <dbReference type="ARBA" id="ARBA00023125"/>
    </source>
</evidence>
<evidence type="ECO:0000256" key="4">
    <source>
        <dbReference type="ARBA" id="ARBA00022473"/>
    </source>
</evidence>
<dbReference type="Pfam" id="PF00046">
    <property type="entry name" value="Homeodomain"/>
    <property type="match status" value="1"/>
</dbReference>
<dbReference type="GO" id="GO:0000981">
    <property type="term" value="F:DNA-binding transcription factor activity, RNA polymerase II-specific"/>
    <property type="evidence" value="ECO:0007669"/>
    <property type="project" value="InterPro"/>
</dbReference>
<dbReference type="PANTHER" id="PTHR46166">
    <property type="entry name" value="HOMEOBOX DOMAIN-CONTAINING PROTEIN"/>
    <property type="match status" value="1"/>
</dbReference>
<evidence type="ECO:0000313" key="15">
    <source>
        <dbReference type="Proteomes" id="UP000437017"/>
    </source>
</evidence>
<organism evidence="14 15">
    <name type="scientific">Balaenoptera physalus</name>
    <name type="common">Fin whale</name>
    <name type="synonym">Balaena physalus</name>
    <dbReference type="NCBI Taxonomy" id="9770"/>
    <lineage>
        <taxon>Eukaryota</taxon>
        <taxon>Metazoa</taxon>
        <taxon>Chordata</taxon>
        <taxon>Craniata</taxon>
        <taxon>Vertebrata</taxon>
        <taxon>Euteleostomi</taxon>
        <taxon>Mammalia</taxon>
        <taxon>Eutheria</taxon>
        <taxon>Laurasiatheria</taxon>
        <taxon>Artiodactyla</taxon>
        <taxon>Whippomorpha</taxon>
        <taxon>Cetacea</taxon>
        <taxon>Mysticeti</taxon>
        <taxon>Balaenopteridae</taxon>
        <taxon>Balaenoptera</taxon>
    </lineage>
</organism>
<feature type="compositionally biased region" description="Basic and acidic residues" evidence="12">
    <location>
        <begin position="355"/>
        <end position="369"/>
    </location>
</feature>
<sequence length="391" mass="43883">NYYVDSLISHDNEDLLASRFPATGAHPAAARPSGLSSVVYHPYGPQPHLGADTRYMRTWLEPLSGAASGVEEAIPHRAEDKAPVSLDPDRRDSGFSPARARRRFRASTPPLLQGPVASPPRPASCGPPEPALLRAGRRALTRAWDPEQAHPVQPTVQYQLSLQPAGSRSEINQIRVKEKKQSNERKKEKARDAPPLHPERGNQVQPGISGLYKGGESLEPAYYDCRFPQSVGRSHALVYGPGGSAPGFQHASHHASVVQYPDCKSSANTNSSEGQGHLNQNSSPSLMFPWMRPHAPGRRSGRQTYSRYQTLELEKEFLFNPYLTRKRRIEVSHALGLTERQVKIWFQNRRMKWKKENNKDKLPGARDEEKVEEEGNEEEEKEEEEKEENKD</sequence>
<name>A0A643CAP8_BALPH</name>
<dbReference type="PRINTS" id="PR00024">
    <property type="entry name" value="HOMEOBOX"/>
</dbReference>
<dbReference type="Pfam" id="PF04617">
    <property type="entry name" value="Hox9_act"/>
    <property type="match status" value="1"/>
</dbReference>
<dbReference type="InterPro" id="IPR001827">
    <property type="entry name" value="Homeobox_Antennapedia_CS"/>
</dbReference>
<protein>
    <recommendedName>
        <fullName evidence="13">Homeobox domain-containing protein</fullName>
    </recommendedName>
</protein>
<dbReference type="InterPro" id="IPR050948">
    <property type="entry name" value="Antp_homeobox_TF"/>
</dbReference>
<feature type="compositionally biased region" description="Polar residues" evidence="12">
    <location>
        <begin position="265"/>
        <end position="285"/>
    </location>
</feature>
<evidence type="ECO:0000256" key="8">
    <source>
        <dbReference type="ARBA" id="ARBA00023163"/>
    </source>
</evidence>
<evidence type="ECO:0000256" key="1">
    <source>
        <dbReference type="ARBA" id="ARBA00003263"/>
    </source>
</evidence>
<dbReference type="Gene3D" id="1.10.10.60">
    <property type="entry name" value="Homeodomain-like"/>
    <property type="match status" value="1"/>
</dbReference>
<evidence type="ECO:0000256" key="10">
    <source>
        <dbReference type="PROSITE-ProRule" id="PRU00108"/>
    </source>
</evidence>
<feature type="region of interest" description="Disordered" evidence="12">
    <location>
        <begin position="76"/>
        <end position="131"/>
    </location>
</feature>
<comment type="subcellular location">
    <subcellularLocation>
        <location evidence="2 10 11">Nucleus</location>
    </subcellularLocation>
</comment>
<dbReference type="SMART" id="SM00389">
    <property type="entry name" value="HOX"/>
    <property type="match status" value="1"/>
</dbReference>
<feature type="region of interest" description="Disordered" evidence="12">
    <location>
        <begin position="163"/>
        <end position="212"/>
    </location>
</feature>
<evidence type="ECO:0000256" key="2">
    <source>
        <dbReference type="ARBA" id="ARBA00004123"/>
    </source>
</evidence>
<evidence type="ECO:0000256" key="9">
    <source>
        <dbReference type="ARBA" id="ARBA00023242"/>
    </source>
</evidence>
<dbReference type="InterPro" id="IPR009057">
    <property type="entry name" value="Homeodomain-like_sf"/>
</dbReference>
<dbReference type="GO" id="GO:0006351">
    <property type="term" value="P:DNA-templated transcription"/>
    <property type="evidence" value="ECO:0007669"/>
    <property type="project" value="InterPro"/>
</dbReference>
<evidence type="ECO:0000256" key="3">
    <source>
        <dbReference type="ARBA" id="ARBA00009107"/>
    </source>
</evidence>
<feature type="non-terminal residue" evidence="14">
    <location>
        <position position="1"/>
    </location>
</feature>
<proteinExistence type="inferred from homology"/>
<dbReference type="PROSITE" id="PS00027">
    <property type="entry name" value="HOMEOBOX_1"/>
    <property type="match status" value="1"/>
</dbReference>
<reference evidence="14 15" key="1">
    <citation type="journal article" date="2019" name="PLoS ONE">
        <title>Genomic analyses reveal an absence of contemporary introgressive admixture between fin whales and blue whales, despite known hybrids.</title>
        <authorList>
            <person name="Westbury M.V."/>
            <person name="Petersen B."/>
            <person name="Lorenzen E.D."/>
        </authorList>
    </citation>
    <scope>NUCLEOTIDE SEQUENCE [LARGE SCALE GENOMIC DNA]</scope>
    <source>
        <strain evidence="14">FinWhale-01</strain>
    </source>
</reference>
<feature type="region of interest" description="Disordered" evidence="12">
    <location>
        <begin position="355"/>
        <end position="391"/>
    </location>
</feature>
<dbReference type="PROSITE" id="PS50071">
    <property type="entry name" value="HOMEOBOX_2"/>
    <property type="match status" value="1"/>
</dbReference>
<feature type="compositionally biased region" description="Acidic residues" evidence="12">
    <location>
        <begin position="370"/>
        <end position="391"/>
    </location>
</feature>
<evidence type="ECO:0000256" key="7">
    <source>
        <dbReference type="ARBA" id="ARBA00023155"/>
    </source>
</evidence>
<dbReference type="FunFam" id="1.10.10.60:FF:000072">
    <property type="entry name" value="Homeobox protein Hox-B8"/>
    <property type="match status" value="1"/>
</dbReference>
<feature type="compositionally biased region" description="Basic and acidic residues" evidence="12">
    <location>
        <begin position="76"/>
        <end position="93"/>
    </location>
</feature>
<keyword evidence="5" id="KW-0805">Transcription regulation</keyword>
<dbReference type="InterPro" id="IPR000047">
    <property type="entry name" value="HTH_motif"/>
</dbReference>
<keyword evidence="6 10" id="KW-0238">DNA-binding</keyword>
<evidence type="ECO:0000259" key="13">
    <source>
        <dbReference type="PROSITE" id="PS50071"/>
    </source>
</evidence>
<dbReference type="InterPro" id="IPR001356">
    <property type="entry name" value="HD"/>
</dbReference>
<feature type="domain" description="Homeobox" evidence="13">
    <location>
        <begin position="296"/>
        <end position="356"/>
    </location>
</feature>
<dbReference type="InterPro" id="IPR006711">
    <property type="entry name" value="Hox9_activation_N"/>
</dbReference>
<dbReference type="OrthoDB" id="6159439at2759"/>
<feature type="DNA-binding region" description="Homeobox" evidence="10">
    <location>
        <begin position="298"/>
        <end position="357"/>
    </location>
</feature>
<comment type="similarity">
    <text evidence="3">Belongs to the Antp homeobox family.</text>
</comment>
<evidence type="ECO:0000256" key="12">
    <source>
        <dbReference type="SAM" id="MobiDB-lite"/>
    </source>
</evidence>
<dbReference type="PROSITE" id="PS00032">
    <property type="entry name" value="ANTENNAPEDIA"/>
    <property type="match status" value="1"/>
</dbReference>
<dbReference type="InterPro" id="IPR017970">
    <property type="entry name" value="Homeobox_CS"/>
</dbReference>
<accession>A0A643CAP8</accession>
<keyword evidence="9 10" id="KW-0539">Nucleus</keyword>
<dbReference type="EMBL" id="SGJD01002012">
    <property type="protein sequence ID" value="KAB0397287.1"/>
    <property type="molecule type" value="Genomic_DNA"/>
</dbReference>
<dbReference type="SUPFAM" id="SSF46689">
    <property type="entry name" value="Homeodomain-like"/>
    <property type="match status" value="1"/>
</dbReference>
<comment type="caution">
    <text evidence="14">The sequence shown here is derived from an EMBL/GenBank/DDBJ whole genome shotgun (WGS) entry which is preliminary data.</text>
</comment>
<dbReference type="InterPro" id="IPR020479">
    <property type="entry name" value="HD_metazoa"/>
</dbReference>
<feature type="compositionally biased region" description="Basic and acidic residues" evidence="12">
    <location>
        <begin position="175"/>
        <end position="200"/>
    </location>
</feature>
<keyword evidence="8" id="KW-0804">Transcription</keyword>
<comment type="function">
    <text evidence="1">Sequence-specific transcription factor which is part of a developmental regulatory system that provides cells with specific positional identities on the anterior-posterior axis.</text>
</comment>
<feature type="compositionally biased region" description="Polar residues" evidence="12">
    <location>
        <begin position="163"/>
        <end position="172"/>
    </location>
</feature>
<dbReference type="PANTHER" id="PTHR46166:SF4">
    <property type="entry name" value="HOMEOBOX PROTEIN HOX-C8"/>
    <property type="match status" value="1"/>
</dbReference>
<keyword evidence="4" id="KW-0217">Developmental protein</keyword>
<dbReference type="GO" id="GO:0005634">
    <property type="term" value="C:nucleus"/>
    <property type="evidence" value="ECO:0007669"/>
    <property type="project" value="UniProtKB-SubCell"/>
</dbReference>
<evidence type="ECO:0000256" key="5">
    <source>
        <dbReference type="ARBA" id="ARBA00023015"/>
    </source>
</evidence>
<keyword evidence="15" id="KW-1185">Reference proteome</keyword>
<evidence type="ECO:0000313" key="14">
    <source>
        <dbReference type="EMBL" id="KAB0397287.1"/>
    </source>
</evidence>
<dbReference type="AlphaFoldDB" id="A0A643CAP8"/>
<dbReference type="PRINTS" id="PR00031">
    <property type="entry name" value="HTHREPRESSR"/>
</dbReference>
<dbReference type="Proteomes" id="UP000437017">
    <property type="component" value="Unassembled WGS sequence"/>
</dbReference>
<evidence type="ECO:0000256" key="11">
    <source>
        <dbReference type="RuleBase" id="RU000682"/>
    </source>
</evidence>
<gene>
    <name evidence="14" type="ORF">E2I00_005342</name>
</gene>
<keyword evidence="7 10" id="KW-0371">Homeobox</keyword>